<dbReference type="Proteomes" id="UP000233343">
    <property type="component" value="Unassembled WGS sequence"/>
</dbReference>
<name>A0A2N0ZLH6_9BACI</name>
<reference evidence="4 5" key="1">
    <citation type="journal article" date="2010" name="Int. J. Syst. Evol. Microbiol.">
        <title>Bacillus horneckiae sp. nov., isolated from a spacecraft-assembly clean room.</title>
        <authorList>
            <person name="Vaishampayan P."/>
            <person name="Probst A."/>
            <person name="Krishnamurthi S."/>
            <person name="Ghosh S."/>
            <person name="Osman S."/>
            <person name="McDowall A."/>
            <person name="Ruckmani A."/>
            <person name="Mayilraj S."/>
            <person name="Venkateswaran K."/>
        </authorList>
    </citation>
    <scope>NUCLEOTIDE SEQUENCE [LARGE SCALE GENOMIC DNA]</scope>
    <source>
        <strain evidence="5">1PO1SC</strain>
    </source>
</reference>
<organism evidence="4 5">
    <name type="scientific">Cytobacillus horneckiae</name>
    <dbReference type="NCBI Taxonomy" id="549687"/>
    <lineage>
        <taxon>Bacteria</taxon>
        <taxon>Bacillati</taxon>
        <taxon>Bacillota</taxon>
        <taxon>Bacilli</taxon>
        <taxon>Bacillales</taxon>
        <taxon>Bacillaceae</taxon>
        <taxon>Cytobacillus</taxon>
    </lineage>
</organism>
<protein>
    <submittedName>
        <fullName evidence="4">3-oxoacyl-ACP reductase</fullName>
    </submittedName>
</protein>
<dbReference type="InterPro" id="IPR036291">
    <property type="entry name" value="NAD(P)-bd_dom_sf"/>
</dbReference>
<evidence type="ECO:0000256" key="3">
    <source>
        <dbReference type="RuleBase" id="RU000363"/>
    </source>
</evidence>
<sequence>MSNLLENQVAIVTGAARGIGLEVVKMFVEHGAKVVVSDKDEAPAAEVVAAIRAEGGQAIAVCGDVTEPRFAKHIIDSTIGEYGKLDILVNNAGYTVDNLVHKLTDDQFQKMLDIHLVAPFRLIREAAPYMREAGKKERENGISHYRKIVNVSSMSGVKGNVGQANYAAAKSGVIGLTKTVALEWGQFNVNCNAVAFGFIDTRLTRPKEEGGQVDGADVGIPTKVRDAIISKIPQKRPGEAKEAAAAIFHLCSPLSNYINGQVHLVNGGSYT</sequence>
<comment type="similarity">
    <text evidence="1 3">Belongs to the short-chain dehydrogenases/reductases (SDR) family.</text>
</comment>
<dbReference type="InterPro" id="IPR050259">
    <property type="entry name" value="SDR"/>
</dbReference>
<gene>
    <name evidence="4" type="ORF">CWS20_05100</name>
</gene>
<evidence type="ECO:0000256" key="1">
    <source>
        <dbReference type="ARBA" id="ARBA00006484"/>
    </source>
</evidence>
<dbReference type="EMBL" id="PISD01000008">
    <property type="protein sequence ID" value="PKG30371.1"/>
    <property type="molecule type" value="Genomic_DNA"/>
</dbReference>
<dbReference type="PROSITE" id="PS00061">
    <property type="entry name" value="ADH_SHORT"/>
    <property type="match status" value="1"/>
</dbReference>
<dbReference type="PRINTS" id="PR00081">
    <property type="entry name" value="GDHRDH"/>
</dbReference>
<dbReference type="Pfam" id="PF00106">
    <property type="entry name" value="adh_short"/>
    <property type="match status" value="1"/>
</dbReference>
<dbReference type="InterPro" id="IPR020904">
    <property type="entry name" value="Sc_DH/Rdtase_CS"/>
</dbReference>
<proteinExistence type="inferred from homology"/>
<evidence type="ECO:0000313" key="5">
    <source>
        <dbReference type="Proteomes" id="UP000233343"/>
    </source>
</evidence>
<dbReference type="RefSeq" id="WP_066199363.1">
    <property type="nucleotide sequence ID" value="NZ_CP194732.1"/>
</dbReference>
<evidence type="ECO:0000313" key="4">
    <source>
        <dbReference type="EMBL" id="PKG30371.1"/>
    </source>
</evidence>
<dbReference type="GO" id="GO:0008206">
    <property type="term" value="P:bile acid metabolic process"/>
    <property type="evidence" value="ECO:0007669"/>
    <property type="project" value="UniProtKB-ARBA"/>
</dbReference>
<dbReference type="InterPro" id="IPR002347">
    <property type="entry name" value="SDR_fam"/>
</dbReference>
<evidence type="ECO:0000256" key="2">
    <source>
        <dbReference type="ARBA" id="ARBA00023002"/>
    </source>
</evidence>
<dbReference type="AlphaFoldDB" id="A0A2N0ZLH6"/>
<dbReference type="GO" id="GO:0016491">
    <property type="term" value="F:oxidoreductase activity"/>
    <property type="evidence" value="ECO:0007669"/>
    <property type="project" value="UniProtKB-KW"/>
</dbReference>
<dbReference type="PRINTS" id="PR00080">
    <property type="entry name" value="SDRFAMILY"/>
</dbReference>
<comment type="caution">
    <text evidence="4">The sequence shown here is derived from an EMBL/GenBank/DDBJ whole genome shotgun (WGS) entry which is preliminary data.</text>
</comment>
<dbReference type="Gene3D" id="3.40.50.720">
    <property type="entry name" value="NAD(P)-binding Rossmann-like Domain"/>
    <property type="match status" value="1"/>
</dbReference>
<keyword evidence="5" id="KW-1185">Reference proteome</keyword>
<dbReference type="PANTHER" id="PTHR42879">
    <property type="entry name" value="3-OXOACYL-(ACYL-CARRIER-PROTEIN) REDUCTASE"/>
    <property type="match status" value="1"/>
</dbReference>
<dbReference type="PANTHER" id="PTHR42879:SF2">
    <property type="entry name" value="3-OXOACYL-[ACYL-CARRIER-PROTEIN] REDUCTASE FABG"/>
    <property type="match status" value="1"/>
</dbReference>
<accession>A0A2N0ZLH6</accession>
<dbReference type="SUPFAM" id="SSF51735">
    <property type="entry name" value="NAD(P)-binding Rossmann-fold domains"/>
    <property type="match status" value="1"/>
</dbReference>
<dbReference type="FunFam" id="3.40.50.720:FF:000084">
    <property type="entry name" value="Short-chain dehydrogenase reductase"/>
    <property type="match status" value="1"/>
</dbReference>
<keyword evidence="2" id="KW-0560">Oxidoreductase</keyword>